<name>A0A081AVH9_PHYNI</name>
<dbReference type="AlphaFoldDB" id="A0A081AVH9"/>
<organism evidence="1 2">
    <name type="scientific">Phytophthora nicotianae P1976</name>
    <dbReference type="NCBI Taxonomy" id="1317066"/>
    <lineage>
        <taxon>Eukaryota</taxon>
        <taxon>Sar</taxon>
        <taxon>Stramenopiles</taxon>
        <taxon>Oomycota</taxon>
        <taxon>Peronosporomycetes</taxon>
        <taxon>Peronosporales</taxon>
        <taxon>Peronosporaceae</taxon>
        <taxon>Phytophthora</taxon>
    </lineage>
</organism>
<comment type="caution">
    <text evidence="1">The sequence shown here is derived from an EMBL/GenBank/DDBJ whole genome shotgun (WGS) entry which is preliminary data.</text>
</comment>
<dbReference type="OrthoDB" id="125523at2759"/>
<dbReference type="Proteomes" id="UP000028582">
    <property type="component" value="Unassembled WGS sequence"/>
</dbReference>
<proteinExistence type="predicted"/>
<evidence type="ECO:0000313" key="2">
    <source>
        <dbReference type="Proteomes" id="UP000028582"/>
    </source>
</evidence>
<dbReference type="EMBL" id="ANJA01000614">
    <property type="protein sequence ID" value="ETO82890.1"/>
    <property type="molecule type" value="Genomic_DNA"/>
</dbReference>
<evidence type="ECO:0000313" key="1">
    <source>
        <dbReference type="EMBL" id="ETO82890.1"/>
    </source>
</evidence>
<gene>
    <name evidence="1" type="ORF">F444_03013</name>
</gene>
<reference evidence="1 2" key="1">
    <citation type="submission" date="2013-11" db="EMBL/GenBank/DDBJ databases">
        <title>The Genome Sequence of Phytophthora parasitica P1976.</title>
        <authorList>
            <consortium name="The Broad Institute Genomics Platform"/>
            <person name="Russ C."/>
            <person name="Tyler B."/>
            <person name="Panabieres F."/>
            <person name="Shan W."/>
            <person name="Tripathy S."/>
            <person name="Grunwald N."/>
            <person name="Machado M."/>
            <person name="Johnson C.S."/>
            <person name="Walker B."/>
            <person name="Young S."/>
            <person name="Zeng Q."/>
            <person name="Gargeya S."/>
            <person name="Fitzgerald M."/>
            <person name="Haas B."/>
            <person name="Abouelleil A."/>
            <person name="Allen A.W."/>
            <person name="Alvarado L."/>
            <person name="Arachchi H.M."/>
            <person name="Berlin A.M."/>
            <person name="Chapman S.B."/>
            <person name="Gainer-Dewar J."/>
            <person name="Goldberg J."/>
            <person name="Griggs A."/>
            <person name="Gujja S."/>
            <person name="Hansen M."/>
            <person name="Howarth C."/>
            <person name="Imamovic A."/>
            <person name="Ireland A."/>
            <person name="Larimer J."/>
            <person name="McCowan C."/>
            <person name="Murphy C."/>
            <person name="Pearson M."/>
            <person name="Poon T.W."/>
            <person name="Priest M."/>
            <person name="Roberts A."/>
            <person name="Saif S."/>
            <person name="Shea T."/>
            <person name="Sisk P."/>
            <person name="Sykes S."/>
            <person name="Wortman J."/>
            <person name="Nusbaum C."/>
            <person name="Birren B."/>
        </authorList>
    </citation>
    <scope>NUCLEOTIDE SEQUENCE [LARGE SCALE GENOMIC DNA]</scope>
    <source>
        <strain evidence="1 2">P1976</strain>
    </source>
</reference>
<sequence>MLEPTDTGPFVADDGVRRPAWRVTMTILRHSQSREDLPSSMLRPLLSVFRFVRLKEYFVAAPRDDSKFVRRSAGVYLYGQVLTHSSASSLALVDDIGIILEPGSGFVCSVALCIYADEPRRVVAVPLDDGRPVQPNLPCFDWTWSGVSLLGVADAQTLRIWANGRWPSLRLGGEEASVRPIDHILQISSIPDAEITTPPPPEPVLPLLSRMDTRLTTTDAFELPETFALTQRPVGSVGGLTSATTGPSSSTGVVPTISAPAPSCDPSITALLTHLLDKQRADSESLLRQFADLTALVHSQPSVPPQARPDATRAVLVLQQDRRPLTQGHRNSERARDALNTRIHFNSKIMSRILKQRI</sequence>
<accession>A0A081AVH9</accession>
<protein>
    <submittedName>
        <fullName evidence="1">Uncharacterized protein</fullName>
    </submittedName>
</protein>